<dbReference type="InterPro" id="IPR003961">
    <property type="entry name" value="FN3_dom"/>
</dbReference>
<organism evidence="15 16">
    <name type="scientific">Latimeria chalumnae</name>
    <name type="common">Coelacanth</name>
    <dbReference type="NCBI Taxonomy" id="7897"/>
    <lineage>
        <taxon>Eukaryota</taxon>
        <taxon>Metazoa</taxon>
        <taxon>Chordata</taxon>
        <taxon>Craniata</taxon>
        <taxon>Vertebrata</taxon>
        <taxon>Euteleostomi</taxon>
        <taxon>Coelacanthiformes</taxon>
        <taxon>Coelacanthidae</taxon>
        <taxon>Latimeria</taxon>
    </lineage>
</organism>
<keyword evidence="8 11" id="KW-0472">Membrane</keyword>
<dbReference type="CDD" id="cd00063">
    <property type="entry name" value="FN3"/>
    <property type="match status" value="5"/>
</dbReference>
<sequence length="850" mass="95884">RDEKKTVNTENITLVDLEPGTTYNVSVLAVNGDNSSTPSSKTGTTCPSEIPEVIAHRTMHSLNFTWHVLPNTNESPFSYNITFKDGSNNRTITSATNTVEIPNLQPGLNYNFTIYTITKNGVSSAGYHFSEVTQPSPVFNISLENRTTEWIKITWDVPEDQRVSQYWYWVNVTNEAGKTQLVSGNSSDTSGLSAGVNYTLSVESVTPENVTSDPKSLSAYTRPNDPVNLKENSTTNAIHVSWEAPPKDVNKAFYRYKVLWKNMDHPDPGNMVLSDTTEKVFHDLSPGNIYKFSVFSVIEGVDSPNSDMKYMLTVNQTNSLQDENVTQETVTLSWQQNKETQSRLTGYNVSYSQESQSQRNILSTTTNQYKFSSLTPGQYYKFDINSYIETAHPTVAKLKGLTYPSIVQSVSCCEVAGGHSLDVTWGCASGRVSSYNISVSNGQMLKANNCTTYRVTGLSPASWYQIIVYTVSGEKSSRAHPIWCYTDNAGVIAGAVIGVLLFLALLGILGFFILQKKRKKKKKTRLSPLTVYSTKGDRLIPVSVFADYFNQNQADSNLGFTEEYQKLNSVGTQQSSTAARLPENRPKNRFTNVIPYDSSRVLLRPVQADPTSDYINASYMPGYYNNKEFIATQGPLPDTVKDFWRMVWDHNIKTVVMLTSCTESGRIKCAQYWPLDYTPCTYEDIIVSITSEDKLPDWTLRDFTLKHAKFSGTREVRHFHFAAWRDHAVPDTTDVLIQFRHLVRNYMDKHQDAPTIVHCSAGVGRTGTFIALDYLLYQMKDKSAVSVYGIVHKMRQNRPLMVQTEAQYVFLNQCMLDVIHPPHPQENLYENMSDVIYENTDVIRKYERSS</sequence>
<dbReference type="Ensembl" id="ENSLACT00000016439.1">
    <property type="protein sequence ID" value="ENSLACP00000016325.1"/>
    <property type="gene ID" value="ENSLACG00000014383.1"/>
</dbReference>
<dbReference type="SUPFAM" id="SSF49265">
    <property type="entry name" value="Fibronectin type III"/>
    <property type="match status" value="4"/>
</dbReference>
<reference evidence="15" key="2">
    <citation type="submission" date="2025-08" db="UniProtKB">
        <authorList>
            <consortium name="Ensembl"/>
        </authorList>
    </citation>
    <scope>IDENTIFICATION</scope>
</reference>
<dbReference type="PROSITE" id="PS50055">
    <property type="entry name" value="TYR_PHOSPHATASE_PTP"/>
    <property type="match status" value="1"/>
</dbReference>
<comment type="subcellular location">
    <subcellularLocation>
        <location evidence="1">Membrane</location>
        <topology evidence="1">Single-pass type I membrane protein</topology>
    </subcellularLocation>
</comment>
<keyword evidence="5" id="KW-0378">Hydrolase</keyword>
<dbReference type="InterPro" id="IPR000387">
    <property type="entry name" value="Tyr_Pase_dom"/>
</dbReference>
<evidence type="ECO:0000256" key="2">
    <source>
        <dbReference type="ARBA" id="ARBA00013064"/>
    </source>
</evidence>
<evidence type="ECO:0000259" key="13">
    <source>
        <dbReference type="PROSITE" id="PS50056"/>
    </source>
</evidence>
<dbReference type="Pfam" id="PF00041">
    <property type="entry name" value="fn3"/>
    <property type="match status" value="5"/>
</dbReference>
<dbReference type="PANTHER" id="PTHR46957:SF10">
    <property type="entry name" value="PROTEIN TYROSINE PHOSPHATASE, RECEPTOR TYPE, H"/>
    <property type="match status" value="1"/>
</dbReference>
<evidence type="ECO:0000256" key="1">
    <source>
        <dbReference type="ARBA" id="ARBA00004479"/>
    </source>
</evidence>
<dbReference type="eggNOG" id="KOG0791">
    <property type="taxonomic scope" value="Eukaryota"/>
</dbReference>
<keyword evidence="3 11" id="KW-0812">Transmembrane</keyword>
<dbReference type="Gene3D" id="3.90.190.10">
    <property type="entry name" value="Protein tyrosine phosphatase superfamily"/>
    <property type="match status" value="1"/>
</dbReference>
<dbReference type="PROSITE" id="PS50056">
    <property type="entry name" value="TYR_PHOSPHATASE_2"/>
    <property type="match status" value="1"/>
</dbReference>
<dbReference type="AlphaFoldDB" id="H3B354"/>
<dbReference type="GO" id="GO:0004725">
    <property type="term" value="F:protein tyrosine phosphatase activity"/>
    <property type="evidence" value="ECO:0007669"/>
    <property type="project" value="UniProtKB-EC"/>
</dbReference>
<dbReference type="Gene3D" id="2.60.40.10">
    <property type="entry name" value="Immunoglobulins"/>
    <property type="match status" value="6"/>
</dbReference>
<evidence type="ECO:0000313" key="16">
    <source>
        <dbReference type="Proteomes" id="UP000008672"/>
    </source>
</evidence>
<dbReference type="EMBL" id="AFYH01077488">
    <property type="status" value="NOT_ANNOTATED_CDS"/>
    <property type="molecule type" value="Genomic_DNA"/>
</dbReference>
<protein>
    <recommendedName>
        <fullName evidence="2">protein-tyrosine-phosphatase</fullName>
        <ecNumber evidence="2">3.1.3.48</ecNumber>
    </recommendedName>
</protein>
<evidence type="ECO:0000256" key="4">
    <source>
        <dbReference type="ARBA" id="ARBA00022729"/>
    </source>
</evidence>
<evidence type="ECO:0000256" key="10">
    <source>
        <dbReference type="ARBA" id="ARBA00051722"/>
    </source>
</evidence>
<dbReference type="InterPro" id="IPR000242">
    <property type="entry name" value="PTP_cat"/>
</dbReference>
<keyword evidence="4" id="KW-0732">Signal</keyword>
<dbReference type="EMBL" id="AFYH01077490">
    <property type="status" value="NOT_ANNOTATED_CDS"/>
    <property type="molecule type" value="Genomic_DNA"/>
</dbReference>
<keyword evidence="6" id="KW-0904">Protein phosphatase</keyword>
<dbReference type="InterPro" id="IPR029021">
    <property type="entry name" value="Prot-tyrosine_phosphatase-like"/>
</dbReference>
<reference evidence="16" key="1">
    <citation type="submission" date="2011-08" db="EMBL/GenBank/DDBJ databases">
        <title>The draft genome of Latimeria chalumnae.</title>
        <authorList>
            <person name="Di Palma F."/>
            <person name="Alfoldi J."/>
            <person name="Johnson J."/>
            <person name="Berlin A."/>
            <person name="Gnerre S."/>
            <person name="Jaffe D."/>
            <person name="MacCallum I."/>
            <person name="Young S."/>
            <person name="Walker B.J."/>
            <person name="Lander E."/>
            <person name="Lindblad-Toh K."/>
        </authorList>
    </citation>
    <scope>NUCLEOTIDE SEQUENCE [LARGE SCALE GENOMIC DNA]</scope>
    <source>
        <strain evidence="16">Wild caught</strain>
    </source>
</reference>
<dbReference type="Proteomes" id="UP000008672">
    <property type="component" value="Unassembled WGS sequence"/>
</dbReference>
<dbReference type="FunCoup" id="H3B354">
    <property type="interactions" value="364"/>
</dbReference>
<name>H3B354_LATCH</name>
<dbReference type="InterPro" id="IPR003595">
    <property type="entry name" value="Tyr_Pase_cat"/>
</dbReference>
<keyword evidence="7 11" id="KW-1133">Transmembrane helix</keyword>
<comment type="catalytic activity">
    <reaction evidence="10">
        <text>O-phospho-L-tyrosyl-[protein] + H2O = L-tyrosyl-[protein] + phosphate</text>
        <dbReference type="Rhea" id="RHEA:10684"/>
        <dbReference type="Rhea" id="RHEA-COMP:10136"/>
        <dbReference type="Rhea" id="RHEA-COMP:20101"/>
        <dbReference type="ChEBI" id="CHEBI:15377"/>
        <dbReference type="ChEBI" id="CHEBI:43474"/>
        <dbReference type="ChEBI" id="CHEBI:46858"/>
        <dbReference type="ChEBI" id="CHEBI:61978"/>
        <dbReference type="EC" id="3.1.3.48"/>
    </reaction>
</comment>
<dbReference type="PROSITE" id="PS50853">
    <property type="entry name" value="FN3"/>
    <property type="match status" value="2"/>
</dbReference>
<dbReference type="Pfam" id="PF00102">
    <property type="entry name" value="Y_phosphatase"/>
    <property type="match status" value="1"/>
</dbReference>
<dbReference type="SMART" id="SM00404">
    <property type="entry name" value="PTPc_motif"/>
    <property type="match status" value="1"/>
</dbReference>
<reference evidence="15" key="3">
    <citation type="submission" date="2025-09" db="UniProtKB">
        <authorList>
            <consortium name="Ensembl"/>
        </authorList>
    </citation>
    <scope>IDENTIFICATION</scope>
</reference>
<evidence type="ECO:0000256" key="3">
    <source>
        <dbReference type="ARBA" id="ARBA00022692"/>
    </source>
</evidence>
<evidence type="ECO:0000256" key="7">
    <source>
        <dbReference type="ARBA" id="ARBA00022989"/>
    </source>
</evidence>
<dbReference type="GeneTree" id="ENSGT00940000165368"/>
<evidence type="ECO:0000259" key="12">
    <source>
        <dbReference type="PROSITE" id="PS50055"/>
    </source>
</evidence>
<dbReference type="EMBL" id="AFYH01077491">
    <property type="status" value="NOT_ANNOTATED_CDS"/>
    <property type="molecule type" value="Genomic_DNA"/>
</dbReference>
<dbReference type="InParanoid" id="H3B354"/>
<dbReference type="SMART" id="SM00060">
    <property type="entry name" value="FN3"/>
    <property type="match status" value="5"/>
</dbReference>
<dbReference type="InterPro" id="IPR013783">
    <property type="entry name" value="Ig-like_fold"/>
</dbReference>
<dbReference type="FunFam" id="3.90.190.10:FF:000009">
    <property type="entry name" value="Receptor-type tyrosine-protein phosphatase beta"/>
    <property type="match status" value="1"/>
</dbReference>
<evidence type="ECO:0000256" key="6">
    <source>
        <dbReference type="ARBA" id="ARBA00022912"/>
    </source>
</evidence>
<evidence type="ECO:0000256" key="8">
    <source>
        <dbReference type="ARBA" id="ARBA00023136"/>
    </source>
</evidence>
<dbReference type="EMBL" id="AFYH01077492">
    <property type="status" value="NOT_ANNOTATED_CDS"/>
    <property type="molecule type" value="Genomic_DNA"/>
</dbReference>
<accession>H3B354</accession>
<evidence type="ECO:0000313" key="15">
    <source>
        <dbReference type="Ensembl" id="ENSLACP00000016325.1"/>
    </source>
</evidence>
<feature type="domain" description="Tyrosine specific protein phosphatases" evidence="13">
    <location>
        <begin position="737"/>
        <end position="809"/>
    </location>
</feature>
<dbReference type="PRINTS" id="PR00700">
    <property type="entry name" value="PRTYPHPHTASE"/>
</dbReference>
<dbReference type="PROSITE" id="PS00383">
    <property type="entry name" value="TYR_PHOSPHATASE_1"/>
    <property type="match status" value="1"/>
</dbReference>
<dbReference type="STRING" id="7897.ENSLACP00000016325"/>
<dbReference type="OMA" id="WAEKDGA"/>
<dbReference type="PANTHER" id="PTHR46957">
    <property type="entry name" value="CYTOKINE RECEPTOR"/>
    <property type="match status" value="1"/>
</dbReference>
<evidence type="ECO:0000256" key="11">
    <source>
        <dbReference type="SAM" id="Phobius"/>
    </source>
</evidence>
<dbReference type="HOGENOM" id="CLU_001541_2_0_1"/>
<dbReference type="EMBL" id="AFYH01077489">
    <property type="status" value="NOT_ANNOTATED_CDS"/>
    <property type="molecule type" value="Genomic_DNA"/>
</dbReference>
<keyword evidence="16" id="KW-1185">Reference proteome</keyword>
<feature type="domain" description="Tyrosine-protein phosphatase" evidence="12">
    <location>
        <begin position="560"/>
        <end position="818"/>
    </location>
</feature>
<evidence type="ECO:0000256" key="5">
    <source>
        <dbReference type="ARBA" id="ARBA00022801"/>
    </source>
</evidence>
<dbReference type="InterPro" id="IPR036116">
    <property type="entry name" value="FN3_sf"/>
</dbReference>
<dbReference type="InterPro" id="IPR050713">
    <property type="entry name" value="RTP_Phos/Ushers"/>
</dbReference>
<evidence type="ECO:0000259" key="14">
    <source>
        <dbReference type="PROSITE" id="PS50853"/>
    </source>
</evidence>
<proteinExistence type="predicted"/>
<dbReference type="GO" id="GO:0016020">
    <property type="term" value="C:membrane"/>
    <property type="evidence" value="ECO:0007669"/>
    <property type="project" value="UniProtKB-SubCell"/>
</dbReference>
<keyword evidence="9" id="KW-0325">Glycoprotein</keyword>
<feature type="domain" description="Fibronectin type-III" evidence="14">
    <location>
        <begin position="222"/>
        <end position="317"/>
    </location>
</feature>
<dbReference type="EC" id="3.1.3.48" evidence="2"/>
<dbReference type="SMART" id="SM00194">
    <property type="entry name" value="PTPc"/>
    <property type="match status" value="1"/>
</dbReference>
<evidence type="ECO:0000256" key="9">
    <source>
        <dbReference type="ARBA" id="ARBA00023180"/>
    </source>
</evidence>
<dbReference type="SUPFAM" id="SSF52799">
    <property type="entry name" value="(Phosphotyrosine protein) phosphatases II"/>
    <property type="match status" value="1"/>
</dbReference>
<dbReference type="InterPro" id="IPR016130">
    <property type="entry name" value="Tyr_Pase_AS"/>
</dbReference>
<feature type="domain" description="Fibronectin type-III" evidence="14">
    <location>
        <begin position="47"/>
        <end position="136"/>
    </location>
</feature>
<feature type="transmembrane region" description="Helical" evidence="11">
    <location>
        <begin position="491"/>
        <end position="514"/>
    </location>
</feature>